<name>A0A6C0DCX5_9ZZZZ</name>
<organism evidence="1">
    <name type="scientific">viral metagenome</name>
    <dbReference type="NCBI Taxonomy" id="1070528"/>
    <lineage>
        <taxon>unclassified sequences</taxon>
        <taxon>metagenomes</taxon>
        <taxon>organismal metagenomes</taxon>
    </lineage>
</organism>
<dbReference type="EMBL" id="MN739593">
    <property type="protein sequence ID" value="QHT14856.1"/>
    <property type="molecule type" value="Genomic_DNA"/>
</dbReference>
<proteinExistence type="predicted"/>
<sequence length="62" mass="7374">MRRSRNGTVLIPKTLKAAKNAGRFTKRRVRFLFKKAKRTAKRGVRTLNRTASRLIRRLTHRR</sequence>
<evidence type="ECO:0000313" key="1">
    <source>
        <dbReference type="EMBL" id="QHT14856.1"/>
    </source>
</evidence>
<reference evidence="1" key="1">
    <citation type="journal article" date="2020" name="Nature">
        <title>Giant virus diversity and host interactions through global metagenomics.</title>
        <authorList>
            <person name="Schulz F."/>
            <person name="Roux S."/>
            <person name="Paez-Espino D."/>
            <person name="Jungbluth S."/>
            <person name="Walsh D.A."/>
            <person name="Denef V.J."/>
            <person name="McMahon K.D."/>
            <person name="Konstantinidis K.T."/>
            <person name="Eloe-Fadrosh E.A."/>
            <person name="Kyrpides N.C."/>
            <person name="Woyke T."/>
        </authorList>
    </citation>
    <scope>NUCLEOTIDE SEQUENCE</scope>
    <source>
        <strain evidence="1">GVMAG-M-3300023174-141</strain>
    </source>
</reference>
<dbReference type="AlphaFoldDB" id="A0A6C0DCX5"/>
<accession>A0A6C0DCX5</accession>
<protein>
    <submittedName>
        <fullName evidence="1">Uncharacterized protein</fullName>
    </submittedName>
</protein>